<dbReference type="GO" id="GO:0001653">
    <property type="term" value="F:peptide receptor activity"/>
    <property type="evidence" value="ECO:0007669"/>
    <property type="project" value="TreeGrafter"/>
</dbReference>
<dbReference type="InterPro" id="IPR029787">
    <property type="entry name" value="Nucleotide_cyclase"/>
</dbReference>
<evidence type="ECO:0000256" key="1">
    <source>
        <dbReference type="ARBA" id="ARBA00004370"/>
    </source>
</evidence>
<evidence type="ECO:0000256" key="8">
    <source>
        <dbReference type="SAM" id="MobiDB-lite"/>
    </source>
</evidence>
<evidence type="ECO:0000259" key="9">
    <source>
        <dbReference type="PROSITE" id="PS50125"/>
    </source>
</evidence>
<evidence type="ECO:0000313" key="11">
    <source>
        <dbReference type="Proteomes" id="UP000612055"/>
    </source>
</evidence>
<evidence type="ECO:0000256" key="6">
    <source>
        <dbReference type="ARBA" id="ARBA00023239"/>
    </source>
</evidence>
<feature type="compositionally biased region" description="Low complexity" evidence="8">
    <location>
        <begin position="618"/>
        <end position="633"/>
    </location>
</feature>
<evidence type="ECO:0000256" key="3">
    <source>
        <dbReference type="ARBA" id="ARBA00022741"/>
    </source>
</evidence>
<keyword evidence="11" id="KW-1185">Reference proteome</keyword>
<feature type="compositionally biased region" description="Low complexity" evidence="8">
    <location>
        <begin position="901"/>
        <end position="913"/>
    </location>
</feature>
<dbReference type="CDD" id="cd07302">
    <property type="entry name" value="CHD"/>
    <property type="match status" value="1"/>
</dbReference>
<dbReference type="InterPro" id="IPR050401">
    <property type="entry name" value="Cyclic_nucleotide_synthase"/>
</dbReference>
<dbReference type="AlphaFoldDB" id="A0A835XU39"/>
<dbReference type="EMBL" id="JAEHOE010000063">
    <property type="protein sequence ID" value="KAG2490278.1"/>
    <property type="molecule type" value="Genomic_DNA"/>
</dbReference>
<feature type="compositionally biased region" description="Basic and acidic residues" evidence="8">
    <location>
        <begin position="667"/>
        <end position="682"/>
    </location>
</feature>
<reference evidence="10" key="1">
    <citation type="journal article" date="2020" name="bioRxiv">
        <title>Comparative genomics of Chlamydomonas.</title>
        <authorList>
            <person name="Craig R.J."/>
            <person name="Hasan A.R."/>
            <person name="Ness R.W."/>
            <person name="Keightley P.D."/>
        </authorList>
    </citation>
    <scope>NUCLEOTIDE SEQUENCE</scope>
    <source>
        <strain evidence="10">CCAP 11/70</strain>
    </source>
</reference>
<comment type="subcellular location">
    <subcellularLocation>
        <location evidence="1">Membrane</location>
    </subcellularLocation>
</comment>
<sequence>MPCRFAPATIISTKKELSKRKRGFGSLLACFRPTEAASDPDGVDGLGQHALVVRLSLAPCNTGARVLAPRPRITSGTLSHCGPITSGVLTTTVNTGAGTNTATVSAVGGGGDRSNRLLDLAWEGLPACVTVFTAEGAVAFQNAASRTYMGERVGCSTVRVAEGLAEIDGSCSELLRLLASRGSAAPMGSCSGRGGEAEVRLELEGREEGGEGGGGMLSRLFALDPSKQEQLLEATQLLGRRTARGAWEGIVRVPATLNPAGLPPTGADSSLYNSVNSRANARIARAATALLDAGGCNDSTVPTASPRRASTAQALRTPASPPDATLPHVSQDLLCMPSPDAASRQSFAAGGGRYARHGSPSGVTAPQWGSSGGPAVVGSPRQPDATAPPEDVQGVRLSTAVEEASGRTDGLLDVVVRLMAADAAAPCDSAALSNSGCTSSRADVCSRVHSSTRRFTSMSPLATSTWGLMSPDATTARSTFTPASAGVDGAWSSPSHRGHQMERAASATTATTLPAGTSKLAAAAAAVLPSGSGRSAAGLPNGAILPTAAAAAASRGSSGGRGGEERPPSENMHTDQLGPLLDGLSMACSRRRATGAFGGSHSFTIRRPAPVLPPQTRPQPSSASLIPAPSARPCTDPPPHARHEASRLLRSRSHATLNPGPAGPTAESRDEDSGPQRCEEHGFLGSAGSAPRPITSGGSIAMLRATRLSLVSPVAANNALAAAYMTHAPSSSYRSREGTDVLLSARARRGSALDMSSTGGVGPRILHFANSLRNATPSLASGQFSSRGGLSAASGPGSAVMTPAVGSVLLAELPDGGDAAEGAAGSATASAAHPQNQKPQNQPKPDAVLSRAISFLERSVDTLAKDGDVRPQQPAPSTLEQQQQVQAPPSPAGQGQGQGQAGTAQQAQHAGQPSAEQRQHAPPWKVTEAAEDVEEEAGGGRRDQAGPEPGLAWHEVRAAAVEDPDSGARYLVVMQRDVTAKVEAERHIAQVAEAEHRLLEQVFPRHVLAYMTEEGCQPAPAPEDEGPSDGDAAPPTPTWRPQVRDCTRLATWHPQVTILFADIQGFTPMCKQLPAAVVMKFLNDLFVRFDSLLDVHGVYKVETIGDCYVVAGGLIAEDADGMAAVQGGGVSDPRQADQVFSFAQAMLHAAAAVTLPTTGEPVRIRVGIHSGPVVSGVVGTRMPRFCLFGDTVNMASRMESTSQAGAIHASSDTFALLSPDQRQGWAPTGGVEVKGKGRMDTFLWGGAEANSIE</sequence>
<dbReference type="InterPro" id="IPR018297">
    <property type="entry name" value="A/G_cyclase_CS"/>
</dbReference>
<evidence type="ECO:0000256" key="5">
    <source>
        <dbReference type="ARBA" id="ARBA00023136"/>
    </source>
</evidence>
<feature type="region of interest" description="Disordered" evidence="8">
    <location>
        <begin position="345"/>
        <end position="393"/>
    </location>
</feature>
<dbReference type="OrthoDB" id="548029at2759"/>
<dbReference type="GO" id="GO:0004016">
    <property type="term" value="F:adenylate cyclase activity"/>
    <property type="evidence" value="ECO:0007669"/>
    <property type="project" value="TreeGrafter"/>
</dbReference>
<keyword evidence="4" id="KW-1133">Transmembrane helix</keyword>
<dbReference type="GO" id="GO:0035556">
    <property type="term" value="P:intracellular signal transduction"/>
    <property type="evidence" value="ECO:0007669"/>
    <property type="project" value="InterPro"/>
</dbReference>
<dbReference type="Pfam" id="PF00211">
    <property type="entry name" value="Guanylate_cyc"/>
    <property type="match status" value="1"/>
</dbReference>
<protein>
    <recommendedName>
        <fullName evidence="9">Guanylate cyclase domain-containing protein</fullName>
    </recommendedName>
</protein>
<evidence type="ECO:0000256" key="7">
    <source>
        <dbReference type="RuleBase" id="RU000405"/>
    </source>
</evidence>
<dbReference type="GO" id="GO:0000166">
    <property type="term" value="F:nucleotide binding"/>
    <property type="evidence" value="ECO:0007669"/>
    <property type="project" value="UniProtKB-KW"/>
</dbReference>
<feature type="region of interest" description="Disordered" evidence="8">
    <location>
        <begin position="595"/>
        <end position="693"/>
    </location>
</feature>
<dbReference type="PANTHER" id="PTHR11920">
    <property type="entry name" value="GUANYLYL CYCLASE"/>
    <property type="match status" value="1"/>
</dbReference>
<feature type="compositionally biased region" description="Low complexity" evidence="8">
    <location>
        <begin position="816"/>
        <end position="845"/>
    </location>
</feature>
<accession>A0A835XU39</accession>
<evidence type="ECO:0000256" key="2">
    <source>
        <dbReference type="ARBA" id="ARBA00022692"/>
    </source>
</evidence>
<feature type="region of interest" description="Disordered" evidence="8">
    <location>
        <begin position="550"/>
        <end position="580"/>
    </location>
</feature>
<dbReference type="PANTHER" id="PTHR11920:SF335">
    <property type="entry name" value="GUANYLATE CYCLASE"/>
    <property type="match status" value="1"/>
</dbReference>
<dbReference type="PROSITE" id="PS00452">
    <property type="entry name" value="GUANYLATE_CYCLASE_1"/>
    <property type="match status" value="1"/>
</dbReference>
<dbReference type="GO" id="GO:0007168">
    <property type="term" value="P:receptor guanylyl cyclase signaling pathway"/>
    <property type="evidence" value="ECO:0007669"/>
    <property type="project" value="TreeGrafter"/>
</dbReference>
<keyword evidence="2" id="KW-0812">Transmembrane</keyword>
<dbReference type="PROSITE" id="PS50125">
    <property type="entry name" value="GUANYLATE_CYCLASE_2"/>
    <property type="match status" value="1"/>
</dbReference>
<evidence type="ECO:0000256" key="4">
    <source>
        <dbReference type="ARBA" id="ARBA00022989"/>
    </source>
</evidence>
<name>A0A835XU39_9CHLO</name>
<keyword evidence="5" id="KW-0472">Membrane</keyword>
<keyword evidence="6 7" id="KW-0456">Lyase</keyword>
<dbReference type="SUPFAM" id="SSF55073">
    <property type="entry name" value="Nucleotide cyclase"/>
    <property type="match status" value="1"/>
</dbReference>
<feature type="region of interest" description="Disordered" evidence="8">
    <location>
        <begin position="1016"/>
        <end position="1041"/>
    </location>
</feature>
<feature type="region of interest" description="Disordered" evidence="8">
    <location>
        <begin position="816"/>
        <end position="847"/>
    </location>
</feature>
<dbReference type="GO" id="GO:0005886">
    <property type="term" value="C:plasma membrane"/>
    <property type="evidence" value="ECO:0007669"/>
    <property type="project" value="TreeGrafter"/>
</dbReference>
<evidence type="ECO:0000313" key="10">
    <source>
        <dbReference type="EMBL" id="KAG2490278.1"/>
    </source>
</evidence>
<proteinExistence type="inferred from homology"/>
<dbReference type="GO" id="GO:0004383">
    <property type="term" value="F:guanylate cyclase activity"/>
    <property type="evidence" value="ECO:0007669"/>
    <property type="project" value="TreeGrafter"/>
</dbReference>
<feature type="domain" description="Guanylate cyclase" evidence="9">
    <location>
        <begin position="1057"/>
        <end position="1199"/>
    </location>
</feature>
<comment type="similarity">
    <text evidence="7">Belongs to the adenylyl cyclase class-4/guanylyl cyclase family.</text>
</comment>
<dbReference type="Proteomes" id="UP000612055">
    <property type="component" value="Unassembled WGS sequence"/>
</dbReference>
<dbReference type="InterPro" id="IPR001054">
    <property type="entry name" value="A/G_cyclase"/>
</dbReference>
<organism evidence="10 11">
    <name type="scientific">Edaphochlamys debaryana</name>
    <dbReference type="NCBI Taxonomy" id="47281"/>
    <lineage>
        <taxon>Eukaryota</taxon>
        <taxon>Viridiplantae</taxon>
        <taxon>Chlorophyta</taxon>
        <taxon>core chlorophytes</taxon>
        <taxon>Chlorophyceae</taxon>
        <taxon>CS clade</taxon>
        <taxon>Chlamydomonadales</taxon>
        <taxon>Chlamydomonadales incertae sedis</taxon>
        <taxon>Edaphochlamys</taxon>
    </lineage>
</organism>
<keyword evidence="3" id="KW-0547">Nucleotide-binding</keyword>
<dbReference type="Gene3D" id="3.30.70.1230">
    <property type="entry name" value="Nucleotide cyclase"/>
    <property type="match status" value="1"/>
</dbReference>
<feature type="region of interest" description="Disordered" evidence="8">
    <location>
        <begin position="866"/>
        <end position="949"/>
    </location>
</feature>
<dbReference type="SMART" id="SM00044">
    <property type="entry name" value="CYCc"/>
    <property type="match status" value="1"/>
</dbReference>
<comment type="caution">
    <text evidence="10">The sequence shown here is derived from an EMBL/GenBank/DDBJ whole genome shotgun (WGS) entry which is preliminary data.</text>
</comment>
<gene>
    <name evidence="10" type="ORF">HYH03_011230</name>
</gene>